<dbReference type="GO" id="GO:0008270">
    <property type="term" value="F:zinc ion binding"/>
    <property type="evidence" value="ECO:0007669"/>
    <property type="project" value="UniProtKB-KW"/>
</dbReference>
<dbReference type="InterPro" id="IPR002893">
    <property type="entry name" value="Znf_MYND"/>
</dbReference>
<evidence type="ECO:0000256" key="4">
    <source>
        <dbReference type="PROSITE-ProRule" id="PRU00134"/>
    </source>
</evidence>
<protein>
    <recommendedName>
        <fullName evidence="5">MYND-type domain-containing protein</fullName>
    </recommendedName>
</protein>
<keyword evidence="3" id="KW-0862">Zinc</keyword>
<keyword evidence="7" id="KW-1185">Reference proteome</keyword>
<dbReference type="Gene3D" id="6.10.140.2220">
    <property type="match status" value="1"/>
</dbReference>
<gene>
    <name evidence="6" type="ORF">CTEN210_00104</name>
</gene>
<dbReference type="PROSITE" id="PS01360">
    <property type="entry name" value="ZF_MYND_1"/>
    <property type="match status" value="1"/>
</dbReference>
<evidence type="ECO:0000256" key="1">
    <source>
        <dbReference type="ARBA" id="ARBA00022723"/>
    </source>
</evidence>
<dbReference type="PROSITE" id="PS50865">
    <property type="entry name" value="ZF_MYND_2"/>
    <property type="match status" value="1"/>
</dbReference>
<name>A0AAD3CD86_9STRA</name>
<keyword evidence="1" id="KW-0479">Metal-binding</keyword>
<dbReference type="Proteomes" id="UP001054902">
    <property type="component" value="Unassembled WGS sequence"/>
</dbReference>
<keyword evidence="2 4" id="KW-0863">Zinc-finger</keyword>
<evidence type="ECO:0000256" key="3">
    <source>
        <dbReference type="ARBA" id="ARBA00022833"/>
    </source>
</evidence>
<sequence length="381" mass="43068">MSAAMKQALFTSLRTFNQNSVKLPNGDIVDVSKKKGSECYLKAMIQENQGPFSTSLLKAMQFFVDNELDNLDKRTERQLTKSYRLYARDPTAWVESELRKGTITMANIIQNSSDDIVEQAFTKEEMEHVYEFMVGLVDVAISRTNAGVVVKEDILISVITVVLKLSNKCSDTSETYTFLSSIAKTVELASPIVPAVDSGVAYVLARSIITPFFTNLDRSGDRQKSVEAVVESGLIQQLLRCISIPWFPPKFEESIKGDLKWIQEFFKHLSICKELLRERFAKDTPCGDVLEDIVLGRVNPCPENITYVSTLKVIYDIANAKPSEEGDSDDDDEVIVFECSNCRNLFPEEEMKLCARCKDIAYCSRQCQVNHWKKHKVDCKT</sequence>
<organism evidence="6 7">
    <name type="scientific">Chaetoceros tenuissimus</name>
    <dbReference type="NCBI Taxonomy" id="426638"/>
    <lineage>
        <taxon>Eukaryota</taxon>
        <taxon>Sar</taxon>
        <taxon>Stramenopiles</taxon>
        <taxon>Ochrophyta</taxon>
        <taxon>Bacillariophyta</taxon>
        <taxon>Coscinodiscophyceae</taxon>
        <taxon>Chaetocerotophycidae</taxon>
        <taxon>Chaetocerotales</taxon>
        <taxon>Chaetocerotaceae</taxon>
        <taxon>Chaetoceros</taxon>
    </lineage>
</organism>
<feature type="domain" description="MYND-type" evidence="5">
    <location>
        <begin position="339"/>
        <end position="379"/>
    </location>
</feature>
<proteinExistence type="predicted"/>
<evidence type="ECO:0000313" key="6">
    <source>
        <dbReference type="EMBL" id="GFH43631.1"/>
    </source>
</evidence>
<dbReference type="Pfam" id="PF01753">
    <property type="entry name" value="zf-MYND"/>
    <property type="match status" value="1"/>
</dbReference>
<evidence type="ECO:0000313" key="7">
    <source>
        <dbReference type="Proteomes" id="UP001054902"/>
    </source>
</evidence>
<dbReference type="SUPFAM" id="SSF144232">
    <property type="entry name" value="HIT/MYND zinc finger-like"/>
    <property type="match status" value="1"/>
</dbReference>
<evidence type="ECO:0000259" key="5">
    <source>
        <dbReference type="PROSITE" id="PS50865"/>
    </source>
</evidence>
<reference evidence="6 7" key="1">
    <citation type="journal article" date="2021" name="Sci. Rep.">
        <title>The genome of the diatom Chaetoceros tenuissimus carries an ancient integrated fragment of an extant virus.</title>
        <authorList>
            <person name="Hongo Y."/>
            <person name="Kimura K."/>
            <person name="Takaki Y."/>
            <person name="Yoshida Y."/>
            <person name="Baba S."/>
            <person name="Kobayashi G."/>
            <person name="Nagasaki K."/>
            <person name="Hano T."/>
            <person name="Tomaru Y."/>
        </authorList>
    </citation>
    <scope>NUCLEOTIDE SEQUENCE [LARGE SCALE GENOMIC DNA]</scope>
    <source>
        <strain evidence="6 7">NIES-3715</strain>
    </source>
</reference>
<dbReference type="EMBL" id="BLLK01000013">
    <property type="protein sequence ID" value="GFH43631.1"/>
    <property type="molecule type" value="Genomic_DNA"/>
</dbReference>
<evidence type="ECO:0000256" key="2">
    <source>
        <dbReference type="ARBA" id="ARBA00022771"/>
    </source>
</evidence>
<comment type="caution">
    <text evidence="6">The sequence shown here is derived from an EMBL/GenBank/DDBJ whole genome shotgun (WGS) entry which is preliminary data.</text>
</comment>
<dbReference type="AlphaFoldDB" id="A0AAD3CD86"/>
<accession>A0AAD3CD86</accession>